<comment type="caution">
    <text evidence="2">The sequence shown here is derived from an EMBL/GenBank/DDBJ whole genome shotgun (WGS) entry which is preliminary data.</text>
</comment>
<feature type="region of interest" description="Disordered" evidence="1">
    <location>
        <begin position="61"/>
        <end position="84"/>
    </location>
</feature>
<name>A0AAV1IYC2_9NEOP</name>
<evidence type="ECO:0000313" key="3">
    <source>
        <dbReference type="Proteomes" id="UP001497472"/>
    </source>
</evidence>
<gene>
    <name evidence="2" type="ORF">LNINA_LOCUS979</name>
</gene>
<dbReference type="Proteomes" id="UP001497472">
    <property type="component" value="Unassembled WGS sequence"/>
</dbReference>
<protein>
    <submittedName>
        <fullName evidence="2">Uncharacterized protein</fullName>
    </submittedName>
</protein>
<organism evidence="2 3">
    <name type="scientific">Leptosia nina</name>
    <dbReference type="NCBI Taxonomy" id="320188"/>
    <lineage>
        <taxon>Eukaryota</taxon>
        <taxon>Metazoa</taxon>
        <taxon>Ecdysozoa</taxon>
        <taxon>Arthropoda</taxon>
        <taxon>Hexapoda</taxon>
        <taxon>Insecta</taxon>
        <taxon>Pterygota</taxon>
        <taxon>Neoptera</taxon>
        <taxon>Endopterygota</taxon>
        <taxon>Lepidoptera</taxon>
        <taxon>Glossata</taxon>
        <taxon>Ditrysia</taxon>
        <taxon>Papilionoidea</taxon>
        <taxon>Pieridae</taxon>
        <taxon>Pierinae</taxon>
        <taxon>Leptosia</taxon>
    </lineage>
</organism>
<sequence>MAECSFARCQQERRAIRKELQRWTKNMVYILGRPNIGRVERGGFRPVEDCIGRRSAQASRLSSAKQPVATRPACTNATSPLLNY</sequence>
<feature type="compositionally biased region" description="Polar residues" evidence="1">
    <location>
        <begin position="73"/>
        <end position="84"/>
    </location>
</feature>
<accession>A0AAV1IYC2</accession>
<dbReference type="AlphaFoldDB" id="A0AAV1IYC2"/>
<reference evidence="2 3" key="1">
    <citation type="submission" date="2023-11" db="EMBL/GenBank/DDBJ databases">
        <authorList>
            <person name="Okamura Y."/>
        </authorList>
    </citation>
    <scope>NUCLEOTIDE SEQUENCE [LARGE SCALE GENOMIC DNA]</scope>
</reference>
<dbReference type="EMBL" id="CAVLEF010000002">
    <property type="protein sequence ID" value="CAK1540960.1"/>
    <property type="molecule type" value="Genomic_DNA"/>
</dbReference>
<evidence type="ECO:0000256" key="1">
    <source>
        <dbReference type="SAM" id="MobiDB-lite"/>
    </source>
</evidence>
<proteinExistence type="predicted"/>
<keyword evidence="3" id="KW-1185">Reference proteome</keyword>
<evidence type="ECO:0000313" key="2">
    <source>
        <dbReference type="EMBL" id="CAK1540960.1"/>
    </source>
</evidence>